<gene>
    <name evidence="3" type="ORF">SK1126_1689</name>
</gene>
<dbReference type="PROSITE" id="PS51257">
    <property type="entry name" value="PROKAR_LIPOPROTEIN"/>
    <property type="match status" value="1"/>
</dbReference>
<evidence type="ECO:0000259" key="2">
    <source>
        <dbReference type="Pfam" id="PF21642"/>
    </source>
</evidence>
<evidence type="ECO:0000313" key="4">
    <source>
        <dbReference type="Proteomes" id="UP000028093"/>
    </source>
</evidence>
<dbReference type="InterPro" id="IPR047840">
    <property type="entry name" value="SP_0191-like"/>
</dbReference>
<name>A0A081PMK7_STRMT</name>
<protein>
    <submittedName>
        <fullName evidence="3">Transcriptional regulator Spx</fullName>
    </submittedName>
</protein>
<dbReference type="NCBIfam" id="NF041193">
    <property type="entry name" value="lipo_SP0191"/>
    <property type="match status" value="1"/>
</dbReference>
<dbReference type="Proteomes" id="UP000028093">
    <property type="component" value="Unassembled WGS sequence"/>
</dbReference>
<comment type="caution">
    <text evidence="3">The sequence shown here is derived from an EMBL/GenBank/DDBJ whole genome shotgun (WGS) entry which is preliminary data.</text>
</comment>
<dbReference type="EMBL" id="JPFT01000009">
    <property type="protein sequence ID" value="KEQ31930.1"/>
    <property type="molecule type" value="Genomic_DNA"/>
</dbReference>
<accession>A0A081PMK7</accession>
<feature type="chain" id="PRO_5001762037" evidence="1">
    <location>
        <begin position="22"/>
        <end position="189"/>
    </location>
</feature>
<dbReference type="RefSeq" id="WP_033682420.1">
    <property type="nucleotide sequence ID" value="NZ_JPFT01000009.1"/>
</dbReference>
<feature type="domain" description="SP-0191-like C-terminal" evidence="2">
    <location>
        <begin position="50"/>
        <end position="181"/>
    </location>
</feature>
<reference evidence="3 4" key="1">
    <citation type="submission" date="2014-05" db="EMBL/GenBank/DDBJ databases">
        <authorList>
            <person name="Daugherty S.C."/>
            <person name="Tallon L.J."/>
            <person name="Sadzewicz L."/>
            <person name="Kilian M."/>
            <person name="Tettelin H."/>
        </authorList>
    </citation>
    <scope>NUCLEOTIDE SEQUENCE [LARGE SCALE GENOMIC DNA]</scope>
    <source>
        <strain evidence="3 4">SK1126</strain>
    </source>
</reference>
<evidence type="ECO:0000256" key="1">
    <source>
        <dbReference type="SAM" id="SignalP"/>
    </source>
</evidence>
<evidence type="ECO:0000313" key="3">
    <source>
        <dbReference type="EMBL" id="KEQ31930.1"/>
    </source>
</evidence>
<feature type="signal peptide" evidence="1">
    <location>
        <begin position="1"/>
        <end position="21"/>
    </location>
</feature>
<dbReference type="PATRIC" id="fig|28037.99.peg.1599"/>
<dbReference type="InterPro" id="IPR048787">
    <property type="entry name" value="SP_0191-like_C"/>
</dbReference>
<proteinExistence type="predicted"/>
<sequence>MKKIVLVSLAFLFVLVGCGQKKETGTATKTEKDTLQSALPVIENAEKNTVVTKTLVLPKSDDGSQQIQTVTYKGKQFLSLTIVQKRPITDELKTFVTEHGVEATQKALIEAEGKDTSIQEARKLPGFTLETKILSETEIQTTTTYDFQVLDIKKASQVEYLKNIGLENLLKNEPSQYVADRLANGATEQ</sequence>
<organism evidence="3 4">
    <name type="scientific">Streptococcus mitis</name>
    <dbReference type="NCBI Taxonomy" id="28037"/>
    <lineage>
        <taxon>Bacteria</taxon>
        <taxon>Bacillati</taxon>
        <taxon>Bacillota</taxon>
        <taxon>Bacilli</taxon>
        <taxon>Lactobacillales</taxon>
        <taxon>Streptococcaceae</taxon>
        <taxon>Streptococcus</taxon>
        <taxon>Streptococcus mitis group</taxon>
    </lineage>
</organism>
<keyword evidence="1" id="KW-0732">Signal</keyword>
<dbReference type="AlphaFoldDB" id="A0A081PMK7"/>
<dbReference type="Pfam" id="PF21642">
    <property type="entry name" value="SP_0191-like"/>
    <property type="match status" value="1"/>
</dbReference>